<protein>
    <submittedName>
        <fullName evidence="10">Lipid kinase, YegS/Rv2252/BmrU family</fullName>
    </submittedName>
</protein>
<dbReference type="Pfam" id="PF19279">
    <property type="entry name" value="YegS_C"/>
    <property type="match status" value="1"/>
</dbReference>
<evidence type="ECO:0000256" key="3">
    <source>
        <dbReference type="ARBA" id="ARBA00022679"/>
    </source>
</evidence>
<keyword evidence="6" id="KW-0067">ATP-binding</keyword>
<dbReference type="InterPro" id="IPR045540">
    <property type="entry name" value="YegS/DAGK_C"/>
</dbReference>
<feature type="domain" description="DAGKc" evidence="9">
    <location>
        <begin position="1"/>
        <end position="135"/>
    </location>
</feature>
<evidence type="ECO:0000259" key="9">
    <source>
        <dbReference type="PROSITE" id="PS50146"/>
    </source>
</evidence>
<evidence type="ECO:0000256" key="6">
    <source>
        <dbReference type="ARBA" id="ARBA00022840"/>
    </source>
</evidence>
<comment type="cofactor">
    <cofactor evidence="1">
        <name>Mg(2+)</name>
        <dbReference type="ChEBI" id="CHEBI:18420"/>
    </cofactor>
</comment>
<proteinExistence type="inferred from homology"/>
<dbReference type="GO" id="GO:0016301">
    <property type="term" value="F:kinase activity"/>
    <property type="evidence" value="ECO:0007669"/>
    <property type="project" value="UniProtKB-KW"/>
</dbReference>
<dbReference type="SUPFAM" id="SSF111331">
    <property type="entry name" value="NAD kinase/diacylglycerol kinase-like"/>
    <property type="match status" value="1"/>
</dbReference>
<sequence>MVNKYYFFINKRSRNIESVLKKLELLLPEHIVSYQLIISNNIQQLSISLSKLKVTIHPTDYFIIVGGDGSLNQFIHIYTKNNFTNPIGYIPAGSGNDFARTHKIPTNTAKALQHLLTLQEGQELAIIVATDNQNKYIAVNSMGFGLDGLITRNIEKKKQKERLGAFSYLLGILSGFIKQRKFSLRLKIDNQSYPFYNAKLAVVANNPYFGGGIKIVPHATNHDDLLEVLIADNVSLGNLFSILVKLLTNKSHLAHPKLHTYQASEIILEINSNQWAQKDGEVFQQDNYYIHFQTKRVPFWI</sequence>
<keyword evidence="8" id="KW-1208">Phospholipid metabolism</keyword>
<comment type="similarity">
    <text evidence="2">Belongs to the diacylglycerol/lipid kinase family.</text>
</comment>
<evidence type="ECO:0000256" key="7">
    <source>
        <dbReference type="ARBA" id="ARBA00023209"/>
    </source>
</evidence>
<dbReference type="STRING" id="120956.SAMN05421791_101395"/>
<dbReference type="Gene3D" id="2.60.200.40">
    <property type="match status" value="1"/>
</dbReference>
<dbReference type="RefSeq" id="WP_090289086.1">
    <property type="nucleotide sequence ID" value="NZ_FNCK01000001.1"/>
</dbReference>
<reference evidence="10 11" key="1">
    <citation type="submission" date="2016-10" db="EMBL/GenBank/DDBJ databases">
        <authorList>
            <person name="de Groot N.N."/>
        </authorList>
    </citation>
    <scope>NUCLEOTIDE SEQUENCE [LARGE SCALE GENOMIC DNA]</scope>
    <source>
        <strain evidence="10 11">ATCC BAA-466</strain>
    </source>
</reference>
<evidence type="ECO:0000313" key="10">
    <source>
        <dbReference type="EMBL" id="SDF90449.1"/>
    </source>
</evidence>
<dbReference type="GO" id="GO:0008654">
    <property type="term" value="P:phospholipid biosynthetic process"/>
    <property type="evidence" value="ECO:0007669"/>
    <property type="project" value="UniProtKB-KW"/>
</dbReference>
<dbReference type="Proteomes" id="UP000199708">
    <property type="component" value="Unassembled WGS sequence"/>
</dbReference>
<keyword evidence="7" id="KW-0594">Phospholipid biosynthesis</keyword>
<dbReference type="Pfam" id="PF00781">
    <property type="entry name" value="DAGK_cat"/>
    <property type="match status" value="1"/>
</dbReference>
<keyword evidence="7" id="KW-0443">Lipid metabolism</keyword>
<evidence type="ECO:0000256" key="1">
    <source>
        <dbReference type="ARBA" id="ARBA00001946"/>
    </source>
</evidence>
<name>A0A1G7PXR3_9LACT</name>
<keyword evidence="11" id="KW-1185">Reference proteome</keyword>
<evidence type="ECO:0000256" key="2">
    <source>
        <dbReference type="ARBA" id="ARBA00005983"/>
    </source>
</evidence>
<evidence type="ECO:0000256" key="4">
    <source>
        <dbReference type="ARBA" id="ARBA00022741"/>
    </source>
</evidence>
<dbReference type="OrthoDB" id="9786026at2"/>
<evidence type="ECO:0000313" key="11">
    <source>
        <dbReference type="Proteomes" id="UP000199708"/>
    </source>
</evidence>
<evidence type="ECO:0000256" key="5">
    <source>
        <dbReference type="ARBA" id="ARBA00022777"/>
    </source>
</evidence>
<keyword evidence="3" id="KW-0808">Transferase</keyword>
<organism evidence="10 11">
    <name type="scientific">Facklamia miroungae</name>
    <dbReference type="NCBI Taxonomy" id="120956"/>
    <lineage>
        <taxon>Bacteria</taxon>
        <taxon>Bacillati</taxon>
        <taxon>Bacillota</taxon>
        <taxon>Bacilli</taxon>
        <taxon>Lactobacillales</taxon>
        <taxon>Aerococcaceae</taxon>
        <taxon>Facklamia</taxon>
    </lineage>
</organism>
<accession>A0A1G7PXR3</accession>
<dbReference type="InterPro" id="IPR001206">
    <property type="entry name" value="Diacylglycerol_kinase_cat_dom"/>
</dbReference>
<dbReference type="GO" id="GO:0005886">
    <property type="term" value="C:plasma membrane"/>
    <property type="evidence" value="ECO:0007669"/>
    <property type="project" value="TreeGrafter"/>
</dbReference>
<dbReference type="Gene3D" id="3.40.50.10330">
    <property type="entry name" value="Probable inorganic polyphosphate/atp-NAD kinase, domain 1"/>
    <property type="match status" value="1"/>
</dbReference>
<dbReference type="PANTHER" id="PTHR12358:SF106">
    <property type="entry name" value="LIPID KINASE YEGS"/>
    <property type="match status" value="1"/>
</dbReference>
<gene>
    <name evidence="10" type="ORF">SAMN05421791_101395</name>
</gene>
<keyword evidence="4" id="KW-0547">Nucleotide-binding</keyword>
<dbReference type="SMART" id="SM00046">
    <property type="entry name" value="DAGKc"/>
    <property type="match status" value="1"/>
</dbReference>
<keyword evidence="7" id="KW-0444">Lipid biosynthesis</keyword>
<dbReference type="InterPro" id="IPR017438">
    <property type="entry name" value="ATP-NAD_kinase_N"/>
</dbReference>
<dbReference type="GO" id="GO:0005524">
    <property type="term" value="F:ATP binding"/>
    <property type="evidence" value="ECO:0007669"/>
    <property type="project" value="UniProtKB-KW"/>
</dbReference>
<dbReference type="EMBL" id="FNCK01000001">
    <property type="protein sequence ID" value="SDF90449.1"/>
    <property type="molecule type" value="Genomic_DNA"/>
</dbReference>
<dbReference type="InterPro" id="IPR050187">
    <property type="entry name" value="Lipid_Phosphate_FormReg"/>
</dbReference>
<dbReference type="InterPro" id="IPR016064">
    <property type="entry name" value="NAD/diacylglycerol_kinase_sf"/>
</dbReference>
<dbReference type="PROSITE" id="PS50146">
    <property type="entry name" value="DAGK"/>
    <property type="match status" value="1"/>
</dbReference>
<evidence type="ECO:0000256" key="8">
    <source>
        <dbReference type="ARBA" id="ARBA00023264"/>
    </source>
</evidence>
<dbReference type="PANTHER" id="PTHR12358">
    <property type="entry name" value="SPHINGOSINE KINASE"/>
    <property type="match status" value="1"/>
</dbReference>
<dbReference type="AlphaFoldDB" id="A0A1G7PXR3"/>
<keyword evidence="5 10" id="KW-0418">Kinase</keyword>